<dbReference type="InterPro" id="IPR000209">
    <property type="entry name" value="Peptidase_S8/S53_dom"/>
</dbReference>
<accession>A0ABR0E011</accession>
<name>A0ABR0E011_ZASCE</name>
<comment type="function">
    <text evidence="2">Secreted tripeptidyl-peptidase which degrades proteins at acidic pHs and is involved in virulence.</text>
</comment>
<evidence type="ECO:0000256" key="7">
    <source>
        <dbReference type="ARBA" id="ARBA00022801"/>
    </source>
</evidence>
<dbReference type="CDD" id="cd11377">
    <property type="entry name" value="Pro-peptidase_S53"/>
    <property type="match status" value="1"/>
</dbReference>
<dbReference type="InterPro" id="IPR030400">
    <property type="entry name" value="Sedolisin_dom"/>
</dbReference>
<keyword evidence="5 11" id="KW-0645">Protease</keyword>
<keyword evidence="7 11" id="KW-0378">Hydrolase</keyword>
<keyword evidence="10" id="KW-0865">Zymogen</keyword>
<organism evidence="14 15">
    <name type="scientific">Zasmidium cellare</name>
    <name type="common">Wine cellar mold</name>
    <name type="synonym">Racodium cellare</name>
    <dbReference type="NCBI Taxonomy" id="395010"/>
    <lineage>
        <taxon>Eukaryota</taxon>
        <taxon>Fungi</taxon>
        <taxon>Dikarya</taxon>
        <taxon>Ascomycota</taxon>
        <taxon>Pezizomycotina</taxon>
        <taxon>Dothideomycetes</taxon>
        <taxon>Dothideomycetidae</taxon>
        <taxon>Mycosphaerellales</taxon>
        <taxon>Mycosphaerellaceae</taxon>
        <taxon>Zasmidium</taxon>
    </lineage>
</organism>
<evidence type="ECO:0000256" key="8">
    <source>
        <dbReference type="ARBA" id="ARBA00022825"/>
    </source>
</evidence>
<evidence type="ECO:0000313" key="15">
    <source>
        <dbReference type="Proteomes" id="UP001305779"/>
    </source>
</evidence>
<evidence type="ECO:0000256" key="11">
    <source>
        <dbReference type="PROSITE-ProRule" id="PRU01032"/>
    </source>
</evidence>
<evidence type="ECO:0000256" key="4">
    <source>
        <dbReference type="ARBA" id="ARBA00012462"/>
    </source>
</evidence>
<dbReference type="PANTHER" id="PTHR14218:SF19">
    <property type="entry name" value="SERINE PROTEASE AORO, PUTATIVE (AFU_ORTHOLOGUE AFUA_6G10250)-RELATED"/>
    <property type="match status" value="1"/>
</dbReference>
<reference evidence="14 15" key="1">
    <citation type="journal article" date="2023" name="G3 (Bethesda)">
        <title>A chromosome-level genome assembly of Zasmidium syzygii isolated from banana leaves.</title>
        <authorList>
            <person name="van Westerhoven A.C."/>
            <person name="Mehrabi R."/>
            <person name="Talebi R."/>
            <person name="Steentjes M.B.F."/>
            <person name="Corcolon B."/>
            <person name="Chong P.A."/>
            <person name="Kema G.H.J."/>
            <person name="Seidl M.F."/>
        </authorList>
    </citation>
    <scope>NUCLEOTIDE SEQUENCE [LARGE SCALE GENOMIC DNA]</scope>
    <source>
        <strain evidence="14 15">P124</strain>
    </source>
</reference>
<dbReference type="SUPFAM" id="SSF52743">
    <property type="entry name" value="Subtilisin-like"/>
    <property type="match status" value="1"/>
</dbReference>
<keyword evidence="8 11" id="KW-0720">Serine protease</keyword>
<evidence type="ECO:0000256" key="3">
    <source>
        <dbReference type="ARBA" id="ARBA00004239"/>
    </source>
</evidence>
<dbReference type="Gene3D" id="3.40.50.200">
    <property type="entry name" value="Peptidase S8/S53 domain"/>
    <property type="match status" value="1"/>
</dbReference>
<proteinExistence type="predicted"/>
<dbReference type="InterPro" id="IPR015366">
    <property type="entry name" value="S53_propep"/>
</dbReference>
<comment type="subcellular location">
    <subcellularLocation>
        <location evidence="3">Secreted</location>
        <location evidence="3">Extracellular space</location>
    </subcellularLocation>
</comment>
<evidence type="ECO:0000256" key="12">
    <source>
        <dbReference type="SAM" id="SignalP"/>
    </source>
</evidence>
<dbReference type="SUPFAM" id="SSF54897">
    <property type="entry name" value="Protease propeptides/inhibitors"/>
    <property type="match status" value="1"/>
</dbReference>
<feature type="active site" description="Charge relay system" evidence="11">
    <location>
        <position position="594"/>
    </location>
</feature>
<keyword evidence="9 11" id="KW-0106">Calcium</keyword>
<dbReference type="CDD" id="cd04056">
    <property type="entry name" value="Peptidases_S53"/>
    <property type="match status" value="1"/>
</dbReference>
<evidence type="ECO:0000256" key="2">
    <source>
        <dbReference type="ARBA" id="ARBA00002451"/>
    </source>
</evidence>
<dbReference type="EMBL" id="JAXOVC010000013">
    <property type="protein sequence ID" value="KAK4494732.1"/>
    <property type="molecule type" value="Genomic_DNA"/>
</dbReference>
<feature type="active site" description="Charge relay system" evidence="11">
    <location>
        <position position="313"/>
    </location>
</feature>
<dbReference type="Proteomes" id="UP001305779">
    <property type="component" value="Unassembled WGS sequence"/>
</dbReference>
<dbReference type="InterPro" id="IPR050819">
    <property type="entry name" value="Tripeptidyl-peptidase_I"/>
</dbReference>
<gene>
    <name evidence="14" type="ORF">PRZ48_014088</name>
</gene>
<evidence type="ECO:0000313" key="14">
    <source>
        <dbReference type="EMBL" id="KAK4494732.1"/>
    </source>
</evidence>
<dbReference type="Pfam" id="PF09286">
    <property type="entry name" value="Pro-kuma_activ"/>
    <property type="match status" value="1"/>
</dbReference>
<protein>
    <recommendedName>
        <fullName evidence="4">tripeptidyl-peptidase II</fullName>
        <ecNumber evidence="4">3.4.14.10</ecNumber>
    </recommendedName>
</protein>
<feature type="binding site" evidence="11">
    <location>
        <position position="654"/>
    </location>
    <ligand>
        <name>Ca(2+)</name>
        <dbReference type="ChEBI" id="CHEBI:29108"/>
    </ligand>
</feature>
<comment type="caution">
    <text evidence="14">The sequence shown here is derived from an EMBL/GenBank/DDBJ whole genome shotgun (WGS) entry which is preliminary data.</text>
</comment>
<sequence length="677" mass="74402">MYLINTILCLVLFASAKHVLHEERQPQVYDSLWRQAERVHPDAIVPLRIGLKQYNLEHGAERLLAISDHKSKDYGKHLTFDEVNELFAPPADTVNAVRAWLLEHGVDERLIAHSDNKGWLAADIPAKDAEALLLTDLFEYEDSKTGRIRIGCERYHLPAHVREHIDYITPGVKMSPVLKKRNLERKLPSLGRRKNPNWHGDQWHGNQHGSPPWNHHWPLPPAAHGLPPEVRNCGVNITPACYRALYRLPVGHINDSVNSPALFEQGDYFAQSDVSQFLKMWAPNVPPSTAPIVLGIDGGEAPVPASDPNNGGESDIDVDIVISLVYPQSVLVYQVDDENYAVAELSKANTFNTFLDALDGSYCNYTAYGITGNSPEYDPTYPDPADGGYKGKLQCGIYKPARVISISYGESELDFPKNYVQRQCNEFMKLGLQGTTVLIASGDYGVAGYPGDITPSGCLSGSGQNQTIYNTDYLSNCPWVTSVGGSRLYPGQTILDRESAMELELDSGRAFFRNSGGFSNYYTTPSWQKSTKAKYFAEHDPGHPYYIANADASNIGENGGIYNRAGRGYPDVSANGAYLPTPINGTVYRFSGASLAAPLWASVITLLNQQRTIAGKGPIGFINPILYSHPWVLNDIVNGTNAGCGSSGFKAVPGWDPVTGLGTPNYPKMLELFLSLP</sequence>
<feature type="binding site" evidence="11">
    <location>
        <position position="636"/>
    </location>
    <ligand>
        <name>Ca(2+)</name>
        <dbReference type="ChEBI" id="CHEBI:29108"/>
    </ligand>
</feature>
<dbReference type="Pfam" id="PF00082">
    <property type="entry name" value="Peptidase_S8"/>
    <property type="match status" value="1"/>
</dbReference>
<comment type="catalytic activity">
    <reaction evidence="1">
        <text>Release of an N-terminal tripeptide from a polypeptide.</text>
        <dbReference type="EC" id="3.4.14.10"/>
    </reaction>
</comment>
<feature type="active site" description="Charge relay system" evidence="11">
    <location>
        <position position="317"/>
    </location>
</feature>
<dbReference type="InterPro" id="IPR036852">
    <property type="entry name" value="Peptidase_S8/S53_dom_sf"/>
</dbReference>
<dbReference type="PANTHER" id="PTHR14218">
    <property type="entry name" value="PROTEASE S8 TRIPEPTIDYL PEPTIDASE I CLN2"/>
    <property type="match status" value="1"/>
</dbReference>
<feature type="domain" description="Peptidase S53" evidence="13">
    <location>
        <begin position="236"/>
        <end position="676"/>
    </location>
</feature>
<evidence type="ECO:0000256" key="10">
    <source>
        <dbReference type="ARBA" id="ARBA00023145"/>
    </source>
</evidence>
<dbReference type="PROSITE" id="PS51695">
    <property type="entry name" value="SEDOLISIN"/>
    <property type="match status" value="1"/>
</dbReference>
<dbReference type="SMART" id="SM00944">
    <property type="entry name" value="Pro-kuma_activ"/>
    <property type="match status" value="1"/>
</dbReference>
<evidence type="ECO:0000256" key="6">
    <source>
        <dbReference type="ARBA" id="ARBA00022723"/>
    </source>
</evidence>
<keyword evidence="12" id="KW-0732">Signal</keyword>
<dbReference type="EC" id="3.4.14.10" evidence="4"/>
<feature type="chain" id="PRO_5047441849" description="tripeptidyl-peptidase II" evidence="12">
    <location>
        <begin position="17"/>
        <end position="677"/>
    </location>
</feature>
<keyword evidence="15" id="KW-1185">Reference proteome</keyword>
<feature type="signal peptide" evidence="12">
    <location>
        <begin position="1"/>
        <end position="16"/>
    </location>
</feature>
<evidence type="ECO:0000256" key="5">
    <source>
        <dbReference type="ARBA" id="ARBA00022670"/>
    </source>
</evidence>
<feature type="binding site" evidence="11">
    <location>
        <position position="635"/>
    </location>
    <ligand>
        <name>Ca(2+)</name>
        <dbReference type="ChEBI" id="CHEBI:29108"/>
    </ligand>
</feature>
<comment type="cofactor">
    <cofactor evidence="11">
        <name>Ca(2+)</name>
        <dbReference type="ChEBI" id="CHEBI:29108"/>
    </cofactor>
    <text evidence="11">Binds 1 Ca(2+) ion per subunit.</text>
</comment>
<evidence type="ECO:0000256" key="1">
    <source>
        <dbReference type="ARBA" id="ARBA00001910"/>
    </source>
</evidence>
<evidence type="ECO:0000259" key="13">
    <source>
        <dbReference type="PROSITE" id="PS51695"/>
    </source>
</evidence>
<feature type="binding site" evidence="11">
    <location>
        <position position="656"/>
    </location>
    <ligand>
        <name>Ca(2+)</name>
        <dbReference type="ChEBI" id="CHEBI:29108"/>
    </ligand>
</feature>
<keyword evidence="6 11" id="KW-0479">Metal-binding</keyword>
<evidence type="ECO:0000256" key="9">
    <source>
        <dbReference type="ARBA" id="ARBA00022837"/>
    </source>
</evidence>